<dbReference type="InterPro" id="IPR038570">
    <property type="entry name" value="HicA_sf"/>
</dbReference>
<keyword evidence="6" id="KW-0694">RNA-binding</keyword>
<evidence type="ECO:0000256" key="7">
    <source>
        <dbReference type="ARBA" id="ARBA00023016"/>
    </source>
</evidence>
<dbReference type="RefSeq" id="WP_302110824.1">
    <property type="nucleotide sequence ID" value="NZ_JAUKTR010000006.1"/>
</dbReference>
<organism evidence="8 9">
    <name type="scientific">Peiella sedimenti</name>
    <dbReference type="NCBI Taxonomy" id="3061083"/>
    <lineage>
        <taxon>Bacteria</taxon>
        <taxon>Pseudomonadati</taxon>
        <taxon>Pseudomonadota</taxon>
        <taxon>Alphaproteobacteria</taxon>
        <taxon>Caulobacterales</taxon>
        <taxon>Caulobacteraceae</taxon>
        <taxon>Peiella</taxon>
    </lineage>
</organism>
<keyword evidence="4" id="KW-0255">Endonuclease</keyword>
<evidence type="ECO:0000256" key="6">
    <source>
        <dbReference type="ARBA" id="ARBA00022884"/>
    </source>
</evidence>
<dbReference type="EMBL" id="JAUKTR010000006">
    <property type="protein sequence ID" value="MDO1560393.1"/>
    <property type="molecule type" value="Genomic_DNA"/>
</dbReference>
<sequence>MAILEAHGFSLKRHGATSHRRYEAVINGRKHYVDLSPHSWTDDVKPKTLASIIRQSGLPKKLFR</sequence>
<name>A0ABT8SRC5_9CAUL</name>
<evidence type="ECO:0000256" key="4">
    <source>
        <dbReference type="ARBA" id="ARBA00022759"/>
    </source>
</evidence>
<comment type="similarity">
    <text evidence="1">Belongs to the HicA mRNA interferase family.</text>
</comment>
<evidence type="ECO:0000256" key="5">
    <source>
        <dbReference type="ARBA" id="ARBA00022801"/>
    </source>
</evidence>
<dbReference type="Pfam" id="PF07927">
    <property type="entry name" value="HicA_toxin"/>
    <property type="match status" value="1"/>
</dbReference>
<evidence type="ECO:0000256" key="2">
    <source>
        <dbReference type="ARBA" id="ARBA00022649"/>
    </source>
</evidence>
<keyword evidence="5" id="KW-0378">Hydrolase</keyword>
<evidence type="ECO:0000313" key="8">
    <source>
        <dbReference type="EMBL" id="MDO1560393.1"/>
    </source>
</evidence>
<keyword evidence="7" id="KW-0346">Stress response</keyword>
<dbReference type="InterPro" id="IPR012933">
    <property type="entry name" value="HicA_mRNA_interferase"/>
</dbReference>
<comment type="caution">
    <text evidence="8">The sequence shown here is derived from an EMBL/GenBank/DDBJ whole genome shotgun (WGS) entry which is preliminary data.</text>
</comment>
<dbReference type="Gene3D" id="3.30.920.30">
    <property type="entry name" value="Hypothetical protein"/>
    <property type="match status" value="1"/>
</dbReference>
<protein>
    <submittedName>
        <fullName evidence="8">Type II toxin-antitoxin system HicA family toxin</fullName>
    </submittedName>
</protein>
<keyword evidence="3" id="KW-0540">Nuclease</keyword>
<evidence type="ECO:0000256" key="3">
    <source>
        <dbReference type="ARBA" id="ARBA00022722"/>
    </source>
</evidence>
<keyword evidence="9" id="KW-1185">Reference proteome</keyword>
<accession>A0ABT8SRC5</accession>
<keyword evidence="2" id="KW-1277">Toxin-antitoxin system</keyword>
<proteinExistence type="inferred from homology"/>
<reference evidence="8" key="1">
    <citation type="submission" date="2023-07" db="EMBL/GenBank/DDBJ databases">
        <title>Brevundimonas soil sp. nov., isolated from the soil of chemical plant.</title>
        <authorList>
            <person name="Wu N."/>
        </authorList>
    </citation>
    <scope>NUCLEOTIDE SEQUENCE</scope>
    <source>
        <strain evidence="8">XZ-24</strain>
    </source>
</reference>
<evidence type="ECO:0000313" key="9">
    <source>
        <dbReference type="Proteomes" id="UP001169063"/>
    </source>
</evidence>
<dbReference type="SUPFAM" id="SSF54786">
    <property type="entry name" value="YcfA/nrd intein domain"/>
    <property type="match status" value="1"/>
</dbReference>
<gene>
    <name evidence="8" type="ORF">Q0812_13240</name>
</gene>
<dbReference type="Proteomes" id="UP001169063">
    <property type="component" value="Unassembled WGS sequence"/>
</dbReference>
<evidence type="ECO:0000256" key="1">
    <source>
        <dbReference type="ARBA" id="ARBA00006620"/>
    </source>
</evidence>